<dbReference type="Gene3D" id="3.10.450.620">
    <property type="entry name" value="JHP933, nucleotidyltransferase-like core domain"/>
    <property type="match status" value="1"/>
</dbReference>
<comment type="caution">
    <text evidence="1">The sequence shown here is derived from an EMBL/GenBank/DDBJ whole genome shotgun (WGS) entry which is preliminary data.</text>
</comment>
<dbReference type="Proteomes" id="UP000294576">
    <property type="component" value="Unassembled WGS sequence"/>
</dbReference>
<gene>
    <name evidence="1" type="ORF">EV132_12667</name>
</gene>
<organism evidence="1 2">
    <name type="scientific">Rhizobium sullae</name>
    <name type="common">Rhizobium hedysari</name>
    <dbReference type="NCBI Taxonomy" id="50338"/>
    <lineage>
        <taxon>Bacteria</taxon>
        <taxon>Pseudomonadati</taxon>
        <taxon>Pseudomonadota</taxon>
        <taxon>Alphaproteobacteria</taxon>
        <taxon>Hyphomicrobiales</taxon>
        <taxon>Rhizobiaceae</taxon>
        <taxon>Rhizobium/Agrobacterium group</taxon>
        <taxon>Rhizobium</taxon>
    </lineage>
</organism>
<dbReference type="GO" id="GO:0016740">
    <property type="term" value="F:transferase activity"/>
    <property type="evidence" value="ECO:0007669"/>
    <property type="project" value="UniProtKB-KW"/>
</dbReference>
<evidence type="ECO:0000313" key="2">
    <source>
        <dbReference type="Proteomes" id="UP000294576"/>
    </source>
</evidence>
<keyword evidence="1" id="KW-0808">Transferase</keyword>
<dbReference type="RefSeq" id="WP_087005407.1">
    <property type="nucleotide sequence ID" value="NZ_FWER01000083.1"/>
</dbReference>
<protein>
    <submittedName>
        <fullName evidence="1">Nucleotidyltransferase AbiEii toxin of type IV toxin-antitoxin system</fullName>
    </submittedName>
</protein>
<sequence length="314" mass="36306">MPTDFLHNHKDFGALLRIVAEEMKVQPVLVEKDYWIMHCLYGLQQLKMRFELKGGTSLSKGYRIINRFSEDIDIRIEPPEAMGVKTGPNHDKPAHREGRKAFYDWLAETITIDGIKSIERDTEFDNESYRSGGIRLYYPETTGTSSVLKDGVLLEAGFDTVAPNIDKEISSWAYDYASSRVELVDNRAFAVPCYEPGYTLVEKLQTISTKFRKQQETGQFSVNFLRHYYDVYCLLEQADVQAFIGTEAYLAHKERRFPKLDDPDISRNPAFGLSDPDIFRLYERAYERTAALYYHGRPSLREIIARFASYAERL</sequence>
<accession>A0A4R3PSW3</accession>
<proteinExistence type="predicted"/>
<reference evidence="1 2" key="1">
    <citation type="submission" date="2019-03" db="EMBL/GenBank/DDBJ databases">
        <title>Genomic Encyclopedia of Type Strains, Phase IV (KMG-V): Genome sequencing to study the core and pangenomes of soil and plant-associated prokaryotes.</title>
        <authorList>
            <person name="Whitman W."/>
        </authorList>
    </citation>
    <scope>NUCLEOTIDE SEQUENCE [LARGE SCALE GENOMIC DNA]</scope>
    <source>
        <strain evidence="1 2">Hc14</strain>
    </source>
</reference>
<dbReference type="InterPro" id="IPR014942">
    <property type="entry name" value="AbiEii"/>
</dbReference>
<name>A0A4R3PSW3_RHISU</name>
<dbReference type="Pfam" id="PF08843">
    <property type="entry name" value="AbiEii"/>
    <property type="match status" value="1"/>
</dbReference>
<dbReference type="EMBL" id="SMBH01000026">
    <property type="protein sequence ID" value="TCU08679.1"/>
    <property type="molecule type" value="Genomic_DNA"/>
</dbReference>
<dbReference type="OrthoDB" id="9780929at2"/>
<evidence type="ECO:0000313" key="1">
    <source>
        <dbReference type="EMBL" id="TCU08679.1"/>
    </source>
</evidence>
<dbReference type="AlphaFoldDB" id="A0A4R3PSW3"/>